<dbReference type="PROSITE" id="PS01131">
    <property type="entry name" value="RRNA_A_DIMETH"/>
    <property type="match status" value="1"/>
</dbReference>
<comment type="caution">
    <text evidence="4">The sequence shown here is derived from an EMBL/GenBank/DDBJ whole genome shotgun (WGS) entry which is preliminary data.</text>
</comment>
<keyword evidence="1 4" id="KW-0489">Methyltransferase</keyword>
<evidence type="ECO:0000313" key="5">
    <source>
        <dbReference type="Proteomes" id="UP000246005"/>
    </source>
</evidence>
<dbReference type="Pfam" id="PF13649">
    <property type="entry name" value="Methyltransf_25"/>
    <property type="match status" value="1"/>
</dbReference>
<evidence type="ECO:0000313" key="4">
    <source>
        <dbReference type="EMBL" id="PWK82438.1"/>
    </source>
</evidence>
<dbReference type="PANTHER" id="PTHR44942:SF4">
    <property type="entry name" value="METHYLTRANSFERASE TYPE 11 DOMAIN-CONTAINING PROTEIN"/>
    <property type="match status" value="1"/>
</dbReference>
<accession>A0A316HPC2</accession>
<dbReference type="CDD" id="cd02440">
    <property type="entry name" value="AdoMet_MTases"/>
    <property type="match status" value="1"/>
</dbReference>
<dbReference type="InterPro" id="IPR051052">
    <property type="entry name" value="Diverse_substrate_MTase"/>
</dbReference>
<dbReference type="AlphaFoldDB" id="A0A316HPC2"/>
<sequence>MPNLDDEAYKKLGEQLAGSFGAEAARYDRTRPPYPAELVERIVSTSPGPRVVDVGCGTGKLSRQLRAAGCEVLGVEHDDLMAGFARETGVTVEVSKFETWDPAGREFDAVVAGQSWHWVDAEAGARQVARVLRPGGIFVALWHVFAAPDPISQAVADVYEKVAPEAPLRVAHTLEKAVASYSAGCKRTAEGFIATGKFGDPTEWSVQWDRTYTTAEYLDLILTMSPMALLTEEQLTKLLDGVGAAIDAYGGNFTSTYETLAVAVTRN</sequence>
<dbReference type="EMBL" id="QGHB01000013">
    <property type="protein sequence ID" value="PWK82438.1"/>
    <property type="molecule type" value="Genomic_DNA"/>
</dbReference>
<dbReference type="InterPro" id="IPR020596">
    <property type="entry name" value="rRNA_Ade_Mease_Trfase_CS"/>
</dbReference>
<evidence type="ECO:0000259" key="3">
    <source>
        <dbReference type="Pfam" id="PF13649"/>
    </source>
</evidence>
<dbReference type="Proteomes" id="UP000246005">
    <property type="component" value="Unassembled WGS sequence"/>
</dbReference>
<evidence type="ECO:0000256" key="2">
    <source>
        <dbReference type="ARBA" id="ARBA00022679"/>
    </source>
</evidence>
<dbReference type="InterPro" id="IPR029063">
    <property type="entry name" value="SAM-dependent_MTases_sf"/>
</dbReference>
<keyword evidence="2 4" id="KW-0808">Transferase</keyword>
<dbReference type="GO" id="GO:0000179">
    <property type="term" value="F:rRNA (adenine-N6,N6-)-dimethyltransferase activity"/>
    <property type="evidence" value="ECO:0007669"/>
    <property type="project" value="InterPro"/>
</dbReference>
<organism evidence="4 5">
    <name type="scientific">Lentzea atacamensis</name>
    <dbReference type="NCBI Taxonomy" id="531938"/>
    <lineage>
        <taxon>Bacteria</taxon>
        <taxon>Bacillati</taxon>
        <taxon>Actinomycetota</taxon>
        <taxon>Actinomycetes</taxon>
        <taxon>Pseudonocardiales</taxon>
        <taxon>Pseudonocardiaceae</taxon>
        <taxon>Lentzea</taxon>
    </lineage>
</organism>
<name>A0A316HPC2_9PSEU</name>
<gene>
    <name evidence="4" type="ORF">C8D88_11331</name>
</gene>
<evidence type="ECO:0000256" key="1">
    <source>
        <dbReference type="ARBA" id="ARBA00022603"/>
    </source>
</evidence>
<dbReference type="PANTHER" id="PTHR44942">
    <property type="entry name" value="METHYLTRANSF_11 DOMAIN-CONTAINING PROTEIN"/>
    <property type="match status" value="1"/>
</dbReference>
<proteinExistence type="predicted"/>
<protein>
    <submittedName>
        <fullName evidence="4">Methyltransferase family protein</fullName>
    </submittedName>
</protein>
<reference evidence="4 5" key="1">
    <citation type="submission" date="2018-05" db="EMBL/GenBank/DDBJ databases">
        <title>Genomic Encyclopedia of Type Strains, Phase IV (KMG-IV): sequencing the most valuable type-strain genomes for metagenomic binning, comparative biology and taxonomic classification.</title>
        <authorList>
            <person name="Goeker M."/>
        </authorList>
    </citation>
    <scope>NUCLEOTIDE SEQUENCE [LARGE SCALE GENOMIC DNA]</scope>
    <source>
        <strain evidence="4 5">DSM 45480</strain>
    </source>
</reference>
<dbReference type="Gene3D" id="3.40.50.150">
    <property type="entry name" value="Vaccinia Virus protein VP39"/>
    <property type="match status" value="1"/>
</dbReference>
<dbReference type="InterPro" id="IPR041698">
    <property type="entry name" value="Methyltransf_25"/>
</dbReference>
<dbReference type="RefSeq" id="WP_109640418.1">
    <property type="nucleotide sequence ID" value="NZ_QGHB01000013.1"/>
</dbReference>
<feature type="domain" description="Methyltransferase" evidence="3">
    <location>
        <begin position="51"/>
        <end position="136"/>
    </location>
</feature>
<dbReference type="SUPFAM" id="SSF53335">
    <property type="entry name" value="S-adenosyl-L-methionine-dependent methyltransferases"/>
    <property type="match status" value="1"/>
</dbReference>